<reference evidence="1" key="1">
    <citation type="submission" date="2020-05" db="EMBL/GenBank/DDBJ databases">
        <authorList>
            <person name="Chiriac C."/>
            <person name="Salcher M."/>
            <person name="Ghai R."/>
            <person name="Kavagutti S V."/>
        </authorList>
    </citation>
    <scope>NUCLEOTIDE SEQUENCE</scope>
</reference>
<gene>
    <name evidence="1" type="ORF">UFOPK1412_00410</name>
</gene>
<accession>A0A6J6BC93</accession>
<name>A0A6J6BC93_9ZZZZ</name>
<protein>
    <submittedName>
        <fullName evidence="1">Unannotated protein</fullName>
    </submittedName>
</protein>
<sequence>MAVFLFIARRIAFMSPNATCFIPFNKGTNGSRFAGCPVSDSAPMVLPWNAPRAATIRTLPVLRESFNAASLASAPD</sequence>
<organism evidence="1">
    <name type="scientific">freshwater metagenome</name>
    <dbReference type="NCBI Taxonomy" id="449393"/>
    <lineage>
        <taxon>unclassified sequences</taxon>
        <taxon>metagenomes</taxon>
        <taxon>ecological metagenomes</taxon>
    </lineage>
</organism>
<dbReference type="AlphaFoldDB" id="A0A6J6BC93"/>
<evidence type="ECO:0000313" key="1">
    <source>
        <dbReference type="EMBL" id="CAB4536506.1"/>
    </source>
</evidence>
<proteinExistence type="predicted"/>
<dbReference type="EMBL" id="CAEZSI010000036">
    <property type="protein sequence ID" value="CAB4536506.1"/>
    <property type="molecule type" value="Genomic_DNA"/>
</dbReference>